<accession>A0A3N4JNW9</accession>
<organism evidence="1 2">
    <name type="scientific">Choiromyces venosus 120613-1</name>
    <dbReference type="NCBI Taxonomy" id="1336337"/>
    <lineage>
        <taxon>Eukaryota</taxon>
        <taxon>Fungi</taxon>
        <taxon>Dikarya</taxon>
        <taxon>Ascomycota</taxon>
        <taxon>Pezizomycotina</taxon>
        <taxon>Pezizomycetes</taxon>
        <taxon>Pezizales</taxon>
        <taxon>Tuberaceae</taxon>
        <taxon>Choiromyces</taxon>
    </lineage>
</organism>
<protein>
    <submittedName>
        <fullName evidence="1">Uncharacterized protein</fullName>
    </submittedName>
</protein>
<evidence type="ECO:0000313" key="2">
    <source>
        <dbReference type="Proteomes" id="UP000276215"/>
    </source>
</evidence>
<name>A0A3N4JNW9_9PEZI</name>
<proteinExistence type="predicted"/>
<evidence type="ECO:0000313" key="1">
    <source>
        <dbReference type="EMBL" id="RPA99932.1"/>
    </source>
</evidence>
<dbReference type="EMBL" id="ML120384">
    <property type="protein sequence ID" value="RPA99932.1"/>
    <property type="molecule type" value="Genomic_DNA"/>
</dbReference>
<dbReference type="Proteomes" id="UP000276215">
    <property type="component" value="Unassembled WGS sequence"/>
</dbReference>
<dbReference type="AlphaFoldDB" id="A0A3N4JNW9"/>
<reference evidence="1 2" key="1">
    <citation type="journal article" date="2018" name="Nat. Ecol. Evol.">
        <title>Pezizomycetes genomes reveal the molecular basis of ectomycorrhizal truffle lifestyle.</title>
        <authorList>
            <person name="Murat C."/>
            <person name="Payen T."/>
            <person name="Noel B."/>
            <person name="Kuo A."/>
            <person name="Morin E."/>
            <person name="Chen J."/>
            <person name="Kohler A."/>
            <person name="Krizsan K."/>
            <person name="Balestrini R."/>
            <person name="Da Silva C."/>
            <person name="Montanini B."/>
            <person name="Hainaut M."/>
            <person name="Levati E."/>
            <person name="Barry K.W."/>
            <person name="Belfiori B."/>
            <person name="Cichocki N."/>
            <person name="Clum A."/>
            <person name="Dockter R.B."/>
            <person name="Fauchery L."/>
            <person name="Guy J."/>
            <person name="Iotti M."/>
            <person name="Le Tacon F."/>
            <person name="Lindquist E.A."/>
            <person name="Lipzen A."/>
            <person name="Malagnac F."/>
            <person name="Mello A."/>
            <person name="Molinier V."/>
            <person name="Miyauchi S."/>
            <person name="Poulain J."/>
            <person name="Riccioni C."/>
            <person name="Rubini A."/>
            <person name="Sitrit Y."/>
            <person name="Splivallo R."/>
            <person name="Traeger S."/>
            <person name="Wang M."/>
            <person name="Zifcakova L."/>
            <person name="Wipf D."/>
            <person name="Zambonelli A."/>
            <person name="Paolocci F."/>
            <person name="Nowrousian M."/>
            <person name="Ottonello S."/>
            <person name="Baldrian P."/>
            <person name="Spatafora J.W."/>
            <person name="Henrissat B."/>
            <person name="Nagy L.G."/>
            <person name="Aury J.M."/>
            <person name="Wincker P."/>
            <person name="Grigoriev I.V."/>
            <person name="Bonfante P."/>
            <person name="Martin F.M."/>
        </authorList>
    </citation>
    <scope>NUCLEOTIDE SEQUENCE [LARGE SCALE GENOMIC DNA]</scope>
    <source>
        <strain evidence="1 2">120613-1</strain>
    </source>
</reference>
<keyword evidence="2" id="KW-1185">Reference proteome</keyword>
<gene>
    <name evidence="1" type="ORF">L873DRAFT_869618</name>
</gene>
<sequence>MLHSTSTIAFLTGGHWLGTHKLSKYFYLTVLIFQSAQYSHFFPVTWCDPSFLNDSFLQQHKKLVHVLYRAYTVRNVTGTL</sequence>